<keyword evidence="1" id="KW-0805">Transcription regulation</keyword>
<dbReference type="AlphaFoldDB" id="A0A6I2MTE6"/>
<evidence type="ECO:0000256" key="2">
    <source>
        <dbReference type="ARBA" id="ARBA00023125"/>
    </source>
</evidence>
<dbReference type="EMBL" id="WKJH01000030">
    <property type="protein sequence ID" value="MRX66259.1"/>
    <property type="molecule type" value="Genomic_DNA"/>
</dbReference>
<keyword evidence="3" id="KW-0804">Transcription</keyword>
<dbReference type="PROSITE" id="PS00041">
    <property type="entry name" value="HTH_ARAC_FAMILY_1"/>
    <property type="match status" value="1"/>
</dbReference>
<dbReference type="Pfam" id="PF12833">
    <property type="entry name" value="HTH_18"/>
    <property type="match status" value="1"/>
</dbReference>
<name>A0A6I2MTE6_9FLAO</name>
<dbReference type="SMART" id="SM00342">
    <property type="entry name" value="HTH_ARAC"/>
    <property type="match status" value="1"/>
</dbReference>
<dbReference type="PANTHER" id="PTHR43280:SF27">
    <property type="entry name" value="TRANSCRIPTIONAL REGULATOR MTLR"/>
    <property type="match status" value="1"/>
</dbReference>
<dbReference type="Gene3D" id="1.10.10.60">
    <property type="entry name" value="Homeodomain-like"/>
    <property type="match status" value="2"/>
</dbReference>
<keyword evidence="2" id="KW-0238">DNA-binding</keyword>
<dbReference type="RefSeq" id="WP_154369891.1">
    <property type="nucleotide sequence ID" value="NZ_CANMYZ010000006.1"/>
</dbReference>
<protein>
    <submittedName>
        <fullName evidence="5">Helix-turn-helix domain-containing protein</fullName>
    </submittedName>
</protein>
<gene>
    <name evidence="5" type="ORF">GJ691_19055</name>
</gene>
<dbReference type="InterPro" id="IPR018062">
    <property type="entry name" value="HTH_AraC-typ_CS"/>
</dbReference>
<sequence>MDILKKIHREIVTLSSEDSFLVEDRTKEFFDYPIHFHPEFELNFILNGKGVRRIVGDSMEEIDEVELVLVGPNLYHVWEKHVCENKKIREVTIQFQNDLLDDGLLHRSVMRPIREMFERASHGILFSQEVSLSLKNRLLKVSKMGGMDNFMEILSILYDLAISRNQRLLSTLTPEPPNFEHSNKIKKLYEFVQQNYARKVTLTEAAELVNMSSVSFNRFIKKRTGKTFVDYLNEVRIGYASKFLIERDLAISEIAFICGFNSIANFNRVFKKNKKRTPTKFREDFSGIKRVL</sequence>
<reference evidence="5 6" key="1">
    <citation type="submission" date="2019-11" db="EMBL/GenBank/DDBJ databases">
        <title>Maribacter lutea sp. nov., a marine bacterium isolated from intertidal sand.</title>
        <authorList>
            <person name="Liu A."/>
        </authorList>
    </citation>
    <scope>NUCLEOTIDE SEQUENCE [LARGE SCALE GENOMIC DNA]</scope>
    <source>
        <strain evidence="5 6">RZ05</strain>
    </source>
</reference>
<evidence type="ECO:0000256" key="1">
    <source>
        <dbReference type="ARBA" id="ARBA00023015"/>
    </source>
</evidence>
<evidence type="ECO:0000256" key="3">
    <source>
        <dbReference type="ARBA" id="ARBA00023163"/>
    </source>
</evidence>
<dbReference type="Proteomes" id="UP000443153">
    <property type="component" value="Unassembled WGS sequence"/>
</dbReference>
<accession>A0A6I2MTE6</accession>
<comment type="caution">
    <text evidence="5">The sequence shown here is derived from an EMBL/GenBank/DDBJ whole genome shotgun (WGS) entry which is preliminary data.</text>
</comment>
<evidence type="ECO:0000313" key="6">
    <source>
        <dbReference type="Proteomes" id="UP000443153"/>
    </source>
</evidence>
<evidence type="ECO:0000259" key="4">
    <source>
        <dbReference type="PROSITE" id="PS01124"/>
    </source>
</evidence>
<dbReference type="GO" id="GO:0003700">
    <property type="term" value="F:DNA-binding transcription factor activity"/>
    <property type="evidence" value="ECO:0007669"/>
    <property type="project" value="InterPro"/>
</dbReference>
<keyword evidence="6" id="KW-1185">Reference proteome</keyword>
<feature type="domain" description="HTH araC/xylS-type" evidence="4">
    <location>
        <begin position="186"/>
        <end position="284"/>
    </location>
</feature>
<proteinExistence type="predicted"/>
<dbReference type="InterPro" id="IPR018060">
    <property type="entry name" value="HTH_AraC"/>
</dbReference>
<evidence type="ECO:0000313" key="5">
    <source>
        <dbReference type="EMBL" id="MRX66259.1"/>
    </source>
</evidence>
<dbReference type="InterPro" id="IPR009057">
    <property type="entry name" value="Homeodomain-like_sf"/>
</dbReference>
<organism evidence="5 6">
    <name type="scientific">Maribacter luteus</name>
    <dbReference type="NCBI Taxonomy" id="2594478"/>
    <lineage>
        <taxon>Bacteria</taxon>
        <taxon>Pseudomonadati</taxon>
        <taxon>Bacteroidota</taxon>
        <taxon>Flavobacteriia</taxon>
        <taxon>Flavobacteriales</taxon>
        <taxon>Flavobacteriaceae</taxon>
        <taxon>Maribacter</taxon>
    </lineage>
</organism>
<dbReference type="GO" id="GO:0043565">
    <property type="term" value="F:sequence-specific DNA binding"/>
    <property type="evidence" value="ECO:0007669"/>
    <property type="project" value="InterPro"/>
</dbReference>
<dbReference type="SUPFAM" id="SSF46689">
    <property type="entry name" value="Homeodomain-like"/>
    <property type="match status" value="2"/>
</dbReference>
<dbReference type="OrthoDB" id="1410704at2"/>
<dbReference type="PROSITE" id="PS01124">
    <property type="entry name" value="HTH_ARAC_FAMILY_2"/>
    <property type="match status" value="1"/>
</dbReference>
<dbReference type="PANTHER" id="PTHR43280">
    <property type="entry name" value="ARAC-FAMILY TRANSCRIPTIONAL REGULATOR"/>
    <property type="match status" value="1"/>
</dbReference>